<dbReference type="PANTHER" id="PTHR44321">
    <property type="entry name" value="TRANSDUCIN BETA-LIKE PROTEIN 2"/>
    <property type="match status" value="1"/>
</dbReference>
<dbReference type="GO" id="GO:0005783">
    <property type="term" value="C:endoplasmic reticulum"/>
    <property type="evidence" value="ECO:0007669"/>
    <property type="project" value="TreeGrafter"/>
</dbReference>
<organism evidence="5 8">
    <name type="scientific">Didymodactylos carnosus</name>
    <dbReference type="NCBI Taxonomy" id="1234261"/>
    <lineage>
        <taxon>Eukaryota</taxon>
        <taxon>Metazoa</taxon>
        <taxon>Spiralia</taxon>
        <taxon>Gnathifera</taxon>
        <taxon>Rotifera</taxon>
        <taxon>Eurotatoria</taxon>
        <taxon>Bdelloidea</taxon>
        <taxon>Philodinida</taxon>
        <taxon>Philodinidae</taxon>
        <taxon>Didymodactylos</taxon>
    </lineage>
</organism>
<evidence type="ECO:0008006" key="9">
    <source>
        <dbReference type="Google" id="ProtNLM"/>
    </source>
</evidence>
<feature type="compositionally biased region" description="Basic and acidic residues" evidence="2">
    <location>
        <begin position="46"/>
        <end position="61"/>
    </location>
</feature>
<protein>
    <recommendedName>
        <fullName evidence="9">Transducin beta-like protein 2</fullName>
    </recommendedName>
</protein>
<keyword evidence="8" id="KW-1185">Reference proteome</keyword>
<dbReference type="AlphaFoldDB" id="A0A815N706"/>
<dbReference type="EMBL" id="CAJNOK010017576">
    <property type="protein sequence ID" value="CAF1266559.1"/>
    <property type="molecule type" value="Genomic_DNA"/>
</dbReference>
<feature type="repeat" description="WD" evidence="1">
    <location>
        <begin position="187"/>
        <end position="219"/>
    </location>
</feature>
<dbReference type="Proteomes" id="UP000663829">
    <property type="component" value="Unassembled WGS sequence"/>
</dbReference>
<reference evidence="5" key="1">
    <citation type="submission" date="2021-02" db="EMBL/GenBank/DDBJ databases">
        <authorList>
            <person name="Nowell W R."/>
        </authorList>
    </citation>
    <scope>NUCLEOTIDE SEQUENCE</scope>
</reference>
<gene>
    <name evidence="5" type="ORF">GPM918_LOCUS34081</name>
    <name evidence="4" type="ORF">OVA965_LOCUS26982</name>
    <name evidence="7" type="ORF">SRO942_LOCUS34778</name>
    <name evidence="6" type="ORF">TMI583_LOCUS27725</name>
</gene>
<evidence type="ECO:0000313" key="6">
    <source>
        <dbReference type="EMBL" id="CAF4072594.1"/>
    </source>
</evidence>
<sequence length="453" mass="50818">MENLGHTNDSSTAPVSNFAIGSALLGIGILIFSFFYLFVKQKGKSTTEESDQKPNAPDHKPSQPTLIPQSKIVKPDTFKFTHPWLCASLRGHAKDVTGLDFSHNDKYLASTGRDEKVFLWQVKEFESRDHRNTQCNVELGGALNVKFSPDGRAFLINLINENIIRAYKFAKRDDGLPKDIKQVLDFSKKHEREIIAIGIASSGKFIMSASADTKIIIWDTKGEVLSSLETHQGHLNHASVSPCGRFFGSSGFTPDARFFEVCFDKTTGNFKEVRKAFDLKGHNASVLYFSLNKDSTRAATLSKDKTWKLYNTDVDYVHKQDAKCLYTGTFDKINMIKTGLIALSPDALSCVIAIDSNLYFYNLGGTEKICEQEIVDVHSESICSMIFDSTGKYLATAGDRQIRIFYNVANLKAMIDELSEKSKVTKQLSLKERIDEQIMDAREQLNKILNRTQ</sequence>
<name>A0A815N706_9BILA</name>
<dbReference type="EMBL" id="CAJOBC010084068">
    <property type="protein sequence ID" value="CAF4311246.1"/>
    <property type="molecule type" value="Genomic_DNA"/>
</dbReference>
<evidence type="ECO:0000313" key="7">
    <source>
        <dbReference type="EMBL" id="CAF4311246.1"/>
    </source>
</evidence>
<proteinExistence type="predicted"/>
<dbReference type="InterPro" id="IPR001680">
    <property type="entry name" value="WD40_rpt"/>
</dbReference>
<evidence type="ECO:0000313" key="5">
    <source>
        <dbReference type="EMBL" id="CAF1433031.1"/>
    </source>
</evidence>
<dbReference type="OrthoDB" id="200924at2759"/>
<dbReference type="Proteomes" id="UP000682733">
    <property type="component" value="Unassembled WGS sequence"/>
</dbReference>
<dbReference type="Proteomes" id="UP000681722">
    <property type="component" value="Unassembled WGS sequence"/>
</dbReference>
<dbReference type="InterPro" id="IPR042410">
    <property type="entry name" value="WBSCR13"/>
</dbReference>
<dbReference type="PROSITE" id="PS50082">
    <property type="entry name" value="WD_REPEATS_2"/>
    <property type="match status" value="2"/>
</dbReference>
<keyword evidence="1" id="KW-0853">WD repeat</keyword>
<dbReference type="EMBL" id="CAJNOQ010018630">
    <property type="protein sequence ID" value="CAF1433031.1"/>
    <property type="molecule type" value="Genomic_DNA"/>
</dbReference>
<accession>A0A815N706</accession>
<dbReference type="PROSITE" id="PS50294">
    <property type="entry name" value="WD_REPEATS_REGION"/>
    <property type="match status" value="2"/>
</dbReference>
<feature type="repeat" description="WD" evidence="1">
    <location>
        <begin position="89"/>
        <end position="130"/>
    </location>
</feature>
<dbReference type="PANTHER" id="PTHR44321:SF1">
    <property type="entry name" value="TRANSDUCIN BETA-LIKE PROTEIN 2"/>
    <property type="match status" value="1"/>
</dbReference>
<dbReference type="SUPFAM" id="SSF50978">
    <property type="entry name" value="WD40 repeat-like"/>
    <property type="match status" value="1"/>
</dbReference>
<evidence type="ECO:0000256" key="2">
    <source>
        <dbReference type="SAM" id="MobiDB-lite"/>
    </source>
</evidence>
<keyword evidence="3" id="KW-0812">Transmembrane</keyword>
<evidence type="ECO:0000256" key="3">
    <source>
        <dbReference type="SAM" id="Phobius"/>
    </source>
</evidence>
<evidence type="ECO:0000256" key="1">
    <source>
        <dbReference type="PROSITE-ProRule" id="PRU00221"/>
    </source>
</evidence>
<keyword evidence="3" id="KW-0472">Membrane</keyword>
<dbReference type="InterPro" id="IPR036322">
    <property type="entry name" value="WD40_repeat_dom_sf"/>
</dbReference>
<feature type="transmembrane region" description="Helical" evidence="3">
    <location>
        <begin position="20"/>
        <end position="39"/>
    </location>
</feature>
<dbReference type="Pfam" id="PF00400">
    <property type="entry name" value="WD40"/>
    <property type="match status" value="4"/>
</dbReference>
<dbReference type="EMBL" id="CAJOBA010039136">
    <property type="protein sequence ID" value="CAF4072594.1"/>
    <property type="molecule type" value="Genomic_DNA"/>
</dbReference>
<evidence type="ECO:0000313" key="8">
    <source>
        <dbReference type="Proteomes" id="UP000663829"/>
    </source>
</evidence>
<dbReference type="GO" id="GO:0030968">
    <property type="term" value="P:endoplasmic reticulum unfolded protein response"/>
    <property type="evidence" value="ECO:0007669"/>
    <property type="project" value="TreeGrafter"/>
</dbReference>
<dbReference type="SMART" id="SM00320">
    <property type="entry name" value="WD40"/>
    <property type="match status" value="5"/>
</dbReference>
<feature type="region of interest" description="Disordered" evidence="2">
    <location>
        <begin position="46"/>
        <end position="67"/>
    </location>
</feature>
<dbReference type="Proteomes" id="UP000677228">
    <property type="component" value="Unassembled WGS sequence"/>
</dbReference>
<keyword evidence="3" id="KW-1133">Transmembrane helix</keyword>
<evidence type="ECO:0000313" key="4">
    <source>
        <dbReference type="EMBL" id="CAF1266559.1"/>
    </source>
</evidence>
<comment type="caution">
    <text evidence="5">The sequence shown here is derived from an EMBL/GenBank/DDBJ whole genome shotgun (WGS) entry which is preliminary data.</text>
</comment>
<dbReference type="InterPro" id="IPR015943">
    <property type="entry name" value="WD40/YVTN_repeat-like_dom_sf"/>
</dbReference>
<dbReference type="Gene3D" id="2.130.10.10">
    <property type="entry name" value="YVTN repeat-like/Quinoprotein amine dehydrogenase"/>
    <property type="match status" value="2"/>
</dbReference>